<dbReference type="Pfam" id="PF00640">
    <property type="entry name" value="PID"/>
    <property type="match status" value="1"/>
</dbReference>
<dbReference type="PANTHER" id="PTHR12345:SF16">
    <property type="entry name" value="X11L, ISOFORM F-RELATED"/>
    <property type="match status" value="1"/>
</dbReference>
<dbReference type="Gene3D" id="1.25.40.570">
    <property type="match status" value="1"/>
</dbReference>
<dbReference type="InterPro" id="IPR011990">
    <property type="entry name" value="TPR-like_helical_dom_sf"/>
</dbReference>
<feature type="region of interest" description="Disordered" evidence="11">
    <location>
        <begin position="837"/>
        <end position="893"/>
    </location>
</feature>
<dbReference type="InterPro" id="IPR036390">
    <property type="entry name" value="WH_DNA-bd_sf"/>
</dbReference>
<dbReference type="CDD" id="cd06720">
    <property type="entry name" value="PDZ1_APBA1_3-like"/>
    <property type="match status" value="1"/>
</dbReference>
<dbReference type="GO" id="GO:0005737">
    <property type="term" value="C:cytoplasm"/>
    <property type="evidence" value="ECO:0007669"/>
    <property type="project" value="UniProtKB-SubCell"/>
</dbReference>
<evidence type="ECO:0000313" key="15">
    <source>
        <dbReference type="EMBL" id="CAD7428272.1"/>
    </source>
</evidence>
<dbReference type="InterPro" id="IPR001478">
    <property type="entry name" value="PDZ"/>
</dbReference>
<evidence type="ECO:0000256" key="11">
    <source>
        <dbReference type="SAM" id="MobiDB-lite"/>
    </source>
</evidence>
<feature type="region of interest" description="Disordered" evidence="11">
    <location>
        <begin position="470"/>
        <end position="497"/>
    </location>
</feature>
<dbReference type="InterPro" id="IPR011993">
    <property type="entry name" value="PH-like_dom_sf"/>
</dbReference>
<feature type="compositionally biased region" description="Basic and acidic residues" evidence="11">
    <location>
        <begin position="837"/>
        <end position="846"/>
    </location>
</feature>
<evidence type="ECO:0000256" key="3">
    <source>
        <dbReference type="ARBA" id="ARBA00009318"/>
    </source>
</evidence>
<gene>
    <name evidence="15" type="ORF">TMSB3V08_LOCUS5084</name>
</gene>
<feature type="domain" description="PDZ" evidence="13">
    <location>
        <begin position="1323"/>
        <end position="1408"/>
    </location>
</feature>
<sequence length="2259" mass="251941">MSLKYIRGLLYERGQVLLDAKCPIGHCKIFGPIKALVATCENNGLLLHLLLRKKKLRGNCRGLHHAFLLYCRCADSKKQRNAREVTETMFSTEVRSVRHQRQQPPENNMAAAVVGGREVVVFDDIGEEDWRGLRLDLQGVTTLEQNGGDRESSGSSSPIAHTYHRNATDFFKAVTSASDLDGDSLSPEHSNNKVARIIGNLPIAEYEGSPRRYGPRQLDVSQSHPVLPSAQSLLASPSVYPPRPGFPQMLNVKQISSTALLSRKFRLSGFGYPLMCKFSLSELRVVARGCRECSEYSGGVAGVKVLTRVVTTPSDQDVQPPSTTPSPSGAFDYLYEFSETRKVLEEFFKCPSSGDNGKSHSDFQELEYELRRQAGGGSAYVGQRLAKGTLQDGMEVEESPRKLGNNLPDLEDHESHFLDLSVDTGSTEDLGETEVGLQVGHSRNFTLSPETTDCDSNCGDLDSEVSLLLMESEGGPGGGGMGGGELSGGPQDSTRLYSSMPVLEDGLSSGHASDTDNNPTVLLMKRQITEIEREIVQRSSRGGGKLVVASSPEMPSVQDFLQPGKDTSTKGSLSPAEEVFTVGKSRDNSTDPELEALDPLGELRKFLPTSSQNCVLGNAQMTPPPPAPQPHRSLSLDPPPNDSVEAAIKDIRLALQRTKTLPLKSPSSEENHEVTDSPVWVPRRRVVTNGDSDQRKGHSGEEGVEEEEADTDLETDRLLGQQRTDDLGFFDEKVHCILQPIWIIFLRSLALSSASLKPIFWAGGQNGKRCSVASQPTKVSFRTNKNRRITETIDGASYLTSLAEKSYVSKYRFSREPSVFTLGAEKVLANREVDLRESTHTSREMGHSLGWRKPKSRTVMPLTNSSTKASTPLATTKPPPPPSPASSESSPSLLPSAGTFASVAVATAETAQVVTAANEVTEQLQSAQEESAASATAAKTKKDYCESHSLEHFVSSSPTLPDYPRPPTATPCCRDGYPASRRDSVLPRLFPCLPPRLRVAGTDPYLPPRLRVAGTLTYLFFSPISLPYPHPLDPRDRRLTTTVARKLDFDQLNHQLPLKYQYAGEREKESSKKKGRNKEVMIHEPAVLIEGVLFRARYLGSTQLVCEGQPTKTTRMMQAEEAVSRIKEFELRVSHSFLMISDRMKPGLGDWVVEEEGGHKRRKRLKKHMVEEAVTKIKAPEGETQPSTEVDLFISTEKIMVLNTDLKEIMMDHALRTISYIADIGDLVVLMARRRFVPHDVEEAPKINRTPKMICHVFESEEAQFIAQSIGQAFQVAYMEFLKANGIEDHSFVKEMDYQEVLNSQEIFGDELQMFAKKEMQKEVVVPKAKGEILGVVIVESGWGSMLPTVVIANLAPAGAAARCGQLNIGDQIIAINGVSLVGLPLSTCQNYIKNTKTQTVVKLTVVPCAPVVEVKIKRPDTKYQLGFSVQNGVICSLLRGGIAERGGVRVGHRIIEINNQSVVAVPHEKIVNLLATSVGESEVKVKLETDEVKLKLKSKVESVMDVWKSSTTRAINIIISYQITQQNETLKGCYAANEPLREVFTVILSAGAKRLLEQLLEEDEISLMPYRWSERDWNSESRNKEFCLTSRDRGDGGEMSKPRYKSRCCSFLSLRHRMRQVGSPAGSERKGCGRMKVRIAARMCLSTGGKTKENKINSSEISVVDVRMFIHEFPSPYLQTSTYLIDVEDDFMCEEEEDYGLRSVTGRSCGRRGDRSSNPVGSTEDGFFLNGFPRKCRDQSSPTTQIILRIQAIPYFILDRYKTLKSSFRRGKRKTLSSQNGLVLGLGSKFRVQEDSPLLPRLATRHLHCCPKSKRLGINPPLPPLNSARLFHEYSEDSNSEPDVDLENQYYNSKALKEDDPNAALASFQKVLDLEGGEKGEWGFKALKQMIKINFKLGNYKEMMVRYKQLLTYIKSAVTRNHSEKSINSILDYISTSKNMELLQDFYETTLDALKDAKNDRLWFKTNTKLGKLYFDRSDFNKLAKILKQLHQSCQTDDGEDDLKKGTQLLEIYALEIQMYTAQKNNKKLKTLYEQSLHIKSAIPHPLIMGVIRECGGKMHLREGEFEKAHTDFFEAFKNYDESGSPRRTTCLKYLVLANMLMKSGINPFDSQEAKPYKNDPEILAMTNLVSSYQNNDINEFETILKQNRKNIMDDPFIREHIEDLLRNIRTQVLIKLITPYTRIHIPFISKELNIDACEVESLLVSCILDNTIRGRIDQVNQVLELDKQSLCAARYNALDKWTSQLATLHLAVVNKMA</sequence>
<dbReference type="SUPFAM" id="SSF48452">
    <property type="entry name" value="TPR-like"/>
    <property type="match status" value="1"/>
</dbReference>
<dbReference type="SMART" id="SM00462">
    <property type="entry name" value="PTB"/>
    <property type="match status" value="1"/>
</dbReference>
<dbReference type="Gene3D" id="2.30.42.10">
    <property type="match status" value="2"/>
</dbReference>
<organism evidence="15">
    <name type="scientific">Timema monikensis</name>
    <dbReference type="NCBI Taxonomy" id="170555"/>
    <lineage>
        <taxon>Eukaryota</taxon>
        <taxon>Metazoa</taxon>
        <taxon>Ecdysozoa</taxon>
        <taxon>Arthropoda</taxon>
        <taxon>Hexapoda</taxon>
        <taxon>Insecta</taxon>
        <taxon>Pterygota</taxon>
        <taxon>Neoptera</taxon>
        <taxon>Polyneoptera</taxon>
        <taxon>Phasmatodea</taxon>
        <taxon>Timematodea</taxon>
        <taxon>Timematoidea</taxon>
        <taxon>Timematidae</taxon>
        <taxon>Timema</taxon>
    </lineage>
</organism>
<dbReference type="InterPro" id="IPR051230">
    <property type="entry name" value="APP-Binding"/>
</dbReference>
<feature type="compositionally biased region" description="Low complexity" evidence="11">
    <location>
        <begin position="865"/>
        <end position="876"/>
    </location>
</feature>
<dbReference type="GO" id="GO:0007268">
    <property type="term" value="P:chemical synaptic transmission"/>
    <property type="evidence" value="ECO:0007669"/>
    <property type="project" value="TreeGrafter"/>
</dbReference>
<feature type="region of interest" description="Disordered" evidence="11">
    <location>
        <begin position="661"/>
        <end position="717"/>
    </location>
</feature>
<protein>
    <recommendedName>
        <fullName evidence="4">COP9 signalosome complex subunit 2</fullName>
    </recommendedName>
</protein>
<evidence type="ECO:0000259" key="12">
    <source>
        <dbReference type="PROSITE" id="PS01179"/>
    </source>
</evidence>
<evidence type="ECO:0000256" key="4">
    <source>
        <dbReference type="ARBA" id="ARBA00014879"/>
    </source>
</evidence>
<feature type="region of interest" description="Disordered" evidence="11">
    <location>
        <begin position="614"/>
        <end position="643"/>
    </location>
</feature>
<dbReference type="PROSITE" id="PS01179">
    <property type="entry name" value="PID"/>
    <property type="match status" value="1"/>
</dbReference>
<dbReference type="EMBL" id="OB793689">
    <property type="protein sequence ID" value="CAD7428272.1"/>
    <property type="molecule type" value="Genomic_DNA"/>
</dbReference>
<evidence type="ECO:0000256" key="8">
    <source>
        <dbReference type="ARBA" id="ARBA00022737"/>
    </source>
</evidence>
<keyword evidence="9" id="KW-0736">Signalosome</keyword>
<keyword evidence="6" id="KW-0963">Cytoplasm</keyword>
<dbReference type="SMART" id="SM00088">
    <property type="entry name" value="PINT"/>
    <property type="match status" value="1"/>
</dbReference>
<dbReference type="PROSITE" id="PS50250">
    <property type="entry name" value="PCI"/>
    <property type="match status" value="1"/>
</dbReference>
<dbReference type="Pfam" id="PF25983">
    <property type="entry name" value="COPS2_C"/>
    <property type="match status" value="1"/>
</dbReference>
<dbReference type="InterPro" id="IPR058796">
    <property type="entry name" value="COPS2_C"/>
</dbReference>
<dbReference type="InterPro" id="IPR000717">
    <property type="entry name" value="PCI_dom"/>
</dbReference>
<comment type="subcellular location">
    <subcellularLocation>
        <location evidence="2">Cytoplasm</location>
    </subcellularLocation>
    <subcellularLocation>
        <location evidence="1">Nucleus</location>
    </subcellularLocation>
</comment>
<keyword evidence="5" id="KW-0813">Transport</keyword>
<dbReference type="FunFam" id="2.30.42.10:FF:000007">
    <property type="entry name" value="Amyloid beta A4 protein-binding family A member"/>
    <property type="match status" value="1"/>
</dbReference>
<name>A0A7R9HMS8_9NEOP</name>
<evidence type="ECO:0000259" key="13">
    <source>
        <dbReference type="PROSITE" id="PS50106"/>
    </source>
</evidence>
<dbReference type="SUPFAM" id="SSF50729">
    <property type="entry name" value="PH domain-like"/>
    <property type="match status" value="2"/>
</dbReference>
<evidence type="ECO:0000256" key="2">
    <source>
        <dbReference type="ARBA" id="ARBA00004496"/>
    </source>
</evidence>
<dbReference type="Pfam" id="PF00595">
    <property type="entry name" value="PDZ"/>
    <property type="match status" value="2"/>
</dbReference>
<dbReference type="PANTHER" id="PTHR12345">
    <property type="entry name" value="SYNTENIN RELATED"/>
    <property type="match status" value="1"/>
</dbReference>
<feature type="domain" description="PCI" evidence="14">
    <location>
        <begin position="2070"/>
        <end position="2232"/>
    </location>
</feature>
<evidence type="ECO:0000256" key="5">
    <source>
        <dbReference type="ARBA" id="ARBA00022448"/>
    </source>
</evidence>
<feature type="domain" description="PDZ" evidence="13">
    <location>
        <begin position="1414"/>
        <end position="1490"/>
    </location>
</feature>
<dbReference type="SMART" id="SM00228">
    <property type="entry name" value="PDZ"/>
    <property type="match status" value="2"/>
</dbReference>
<dbReference type="CDD" id="cd06793">
    <property type="entry name" value="PDZ2_APBA1_3-like"/>
    <property type="match status" value="1"/>
</dbReference>
<evidence type="ECO:0000259" key="14">
    <source>
        <dbReference type="PROSITE" id="PS50250"/>
    </source>
</evidence>
<dbReference type="GO" id="GO:0043197">
    <property type="term" value="C:dendritic spine"/>
    <property type="evidence" value="ECO:0007669"/>
    <property type="project" value="TreeGrafter"/>
</dbReference>
<dbReference type="Gene3D" id="2.30.29.30">
    <property type="entry name" value="Pleckstrin-homology domain (PH domain)/Phosphotyrosine-binding domain (PTB)"/>
    <property type="match status" value="2"/>
</dbReference>
<feature type="compositionally biased region" description="Basic and acidic residues" evidence="11">
    <location>
        <begin position="692"/>
        <end position="701"/>
    </location>
</feature>
<dbReference type="SUPFAM" id="SSF46785">
    <property type="entry name" value="Winged helix' DNA-binding domain"/>
    <property type="match status" value="1"/>
</dbReference>
<dbReference type="FunFam" id="1.25.40.570:FF:000001">
    <property type="entry name" value="Putative cop9 signalosome complex subunit 2"/>
    <property type="match status" value="1"/>
</dbReference>
<dbReference type="FunFam" id="2.30.42.10:FF:000017">
    <property type="entry name" value="Amyloid beta A4 protein-binding family A member 1"/>
    <property type="match status" value="1"/>
</dbReference>
<dbReference type="SUPFAM" id="SSF50156">
    <property type="entry name" value="PDZ domain-like"/>
    <property type="match status" value="2"/>
</dbReference>
<dbReference type="SMART" id="SM00753">
    <property type="entry name" value="PAM"/>
    <property type="match status" value="1"/>
</dbReference>
<evidence type="ECO:0000256" key="6">
    <source>
        <dbReference type="ARBA" id="ARBA00022490"/>
    </source>
</evidence>
<feature type="compositionally biased region" description="Acidic residues" evidence="11">
    <location>
        <begin position="702"/>
        <end position="713"/>
    </location>
</feature>
<proteinExistence type="inferred from homology"/>
<dbReference type="Pfam" id="PF01399">
    <property type="entry name" value="PCI"/>
    <property type="match status" value="1"/>
</dbReference>
<feature type="compositionally biased region" description="Gly residues" evidence="11">
    <location>
        <begin position="474"/>
        <end position="487"/>
    </location>
</feature>
<comment type="similarity">
    <text evidence="3">Belongs to the CSN2 family.</text>
</comment>
<dbReference type="GO" id="GO:0008180">
    <property type="term" value="C:COP9 signalosome"/>
    <property type="evidence" value="ECO:0007669"/>
    <property type="project" value="UniProtKB-KW"/>
</dbReference>
<dbReference type="CDD" id="cd01208">
    <property type="entry name" value="PTB_X11"/>
    <property type="match status" value="1"/>
</dbReference>
<evidence type="ECO:0000256" key="1">
    <source>
        <dbReference type="ARBA" id="ARBA00004123"/>
    </source>
</evidence>
<dbReference type="GO" id="GO:0005886">
    <property type="term" value="C:plasma membrane"/>
    <property type="evidence" value="ECO:0007669"/>
    <property type="project" value="TreeGrafter"/>
</dbReference>
<feature type="domain" description="PID" evidence="12">
    <location>
        <begin position="1091"/>
        <end position="1288"/>
    </location>
</feature>
<reference evidence="15" key="1">
    <citation type="submission" date="2020-11" db="EMBL/GenBank/DDBJ databases">
        <authorList>
            <person name="Tran Van P."/>
        </authorList>
    </citation>
    <scope>NUCLEOTIDE SEQUENCE</scope>
</reference>
<keyword evidence="10" id="KW-0539">Nucleus</keyword>
<evidence type="ECO:0000256" key="9">
    <source>
        <dbReference type="ARBA" id="ARBA00022790"/>
    </source>
</evidence>
<dbReference type="InterPro" id="IPR036034">
    <property type="entry name" value="PDZ_sf"/>
</dbReference>
<evidence type="ECO:0000256" key="7">
    <source>
        <dbReference type="ARBA" id="ARBA00022553"/>
    </source>
</evidence>
<keyword evidence="8" id="KW-0677">Repeat</keyword>
<dbReference type="InterPro" id="IPR006020">
    <property type="entry name" value="PTB/PI_dom"/>
</dbReference>
<accession>A0A7R9HMS8</accession>
<dbReference type="PROSITE" id="PS50106">
    <property type="entry name" value="PDZ"/>
    <property type="match status" value="2"/>
</dbReference>
<evidence type="ECO:0000256" key="10">
    <source>
        <dbReference type="ARBA" id="ARBA00023242"/>
    </source>
</evidence>
<keyword evidence="7" id="KW-0597">Phosphoprotein</keyword>